<gene>
    <name evidence="7" type="ORF">XENOCAPTIV_002619</name>
</gene>
<organism evidence="7 8">
    <name type="scientific">Xenoophorus captivus</name>
    <dbReference type="NCBI Taxonomy" id="1517983"/>
    <lineage>
        <taxon>Eukaryota</taxon>
        <taxon>Metazoa</taxon>
        <taxon>Chordata</taxon>
        <taxon>Craniata</taxon>
        <taxon>Vertebrata</taxon>
        <taxon>Euteleostomi</taxon>
        <taxon>Actinopterygii</taxon>
        <taxon>Neopterygii</taxon>
        <taxon>Teleostei</taxon>
        <taxon>Neoteleostei</taxon>
        <taxon>Acanthomorphata</taxon>
        <taxon>Ovalentaria</taxon>
        <taxon>Atherinomorphae</taxon>
        <taxon>Cyprinodontiformes</taxon>
        <taxon>Goodeidae</taxon>
        <taxon>Xenoophorus</taxon>
    </lineage>
</organism>
<evidence type="ECO:0000256" key="2">
    <source>
        <dbReference type="ARBA" id="ARBA00022737"/>
    </source>
</evidence>
<dbReference type="Gene3D" id="2.10.70.10">
    <property type="entry name" value="Complement Module, domain 1"/>
    <property type="match status" value="1"/>
</dbReference>
<feature type="domain" description="Sushi" evidence="6">
    <location>
        <begin position="34"/>
        <end position="92"/>
    </location>
</feature>
<feature type="region of interest" description="Disordered" evidence="5">
    <location>
        <begin position="1"/>
        <end position="22"/>
    </location>
</feature>
<keyword evidence="4" id="KW-0768">Sushi</keyword>
<evidence type="ECO:0000259" key="6">
    <source>
        <dbReference type="PROSITE" id="PS50923"/>
    </source>
</evidence>
<keyword evidence="1" id="KW-0732">Signal</keyword>
<dbReference type="InterPro" id="IPR051277">
    <property type="entry name" value="SEZ6_CSMD_C4BPB_Regulators"/>
</dbReference>
<dbReference type="PANTHER" id="PTHR45656:SF4">
    <property type="entry name" value="PROTEIN CBR-CLEC-78"/>
    <property type="match status" value="1"/>
</dbReference>
<proteinExistence type="predicted"/>
<evidence type="ECO:0000256" key="4">
    <source>
        <dbReference type="PROSITE-ProRule" id="PRU00302"/>
    </source>
</evidence>
<feature type="compositionally biased region" description="Gly residues" evidence="5">
    <location>
        <begin position="1"/>
        <end position="17"/>
    </location>
</feature>
<keyword evidence="3 4" id="KW-1015">Disulfide bond</keyword>
<accession>A0ABV0RBZ6</accession>
<evidence type="ECO:0000256" key="5">
    <source>
        <dbReference type="SAM" id="MobiDB-lite"/>
    </source>
</evidence>
<dbReference type="CDD" id="cd00033">
    <property type="entry name" value="CCP"/>
    <property type="match status" value="1"/>
</dbReference>
<comment type="caution">
    <text evidence="7">The sequence shown here is derived from an EMBL/GenBank/DDBJ whole genome shotgun (WGS) entry which is preliminary data.</text>
</comment>
<evidence type="ECO:0000313" key="7">
    <source>
        <dbReference type="EMBL" id="MEQ2205541.1"/>
    </source>
</evidence>
<dbReference type="InterPro" id="IPR000436">
    <property type="entry name" value="Sushi_SCR_CCP_dom"/>
</dbReference>
<evidence type="ECO:0000313" key="8">
    <source>
        <dbReference type="Proteomes" id="UP001434883"/>
    </source>
</evidence>
<protein>
    <recommendedName>
        <fullName evidence="6">Sushi domain-containing protein</fullName>
    </recommendedName>
</protein>
<feature type="disulfide bond" evidence="4">
    <location>
        <begin position="63"/>
        <end position="90"/>
    </location>
</feature>
<dbReference type="PROSITE" id="PS50923">
    <property type="entry name" value="SUSHI"/>
    <property type="match status" value="1"/>
</dbReference>
<dbReference type="PANTHER" id="PTHR45656">
    <property type="entry name" value="PROTEIN CBR-CLEC-78"/>
    <property type="match status" value="1"/>
</dbReference>
<comment type="caution">
    <text evidence="4">Lacks conserved residue(s) required for the propagation of feature annotation.</text>
</comment>
<name>A0ABV0RBZ6_9TELE</name>
<keyword evidence="2" id="KW-0677">Repeat</keyword>
<evidence type="ECO:0000256" key="3">
    <source>
        <dbReference type="ARBA" id="ARBA00023157"/>
    </source>
</evidence>
<dbReference type="InterPro" id="IPR035976">
    <property type="entry name" value="Sushi/SCR/CCP_sf"/>
</dbReference>
<dbReference type="SUPFAM" id="SSF57535">
    <property type="entry name" value="Complement control module/SCR domain"/>
    <property type="match status" value="1"/>
</dbReference>
<reference evidence="7 8" key="1">
    <citation type="submission" date="2021-06" db="EMBL/GenBank/DDBJ databases">
        <authorList>
            <person name="Palmer J.M."/>
        </authorList>
    </citation>
    <scope>NUCLEOTIDE SEQUENCE [LARGE SCALE GENOMIC DNA]</scope>
    <source>
        <strain evidence="7 8">XC_2019</strain>
        <tissue evidence="7">Muscle</tissue>
    </source>
</reference>
<sequence length="96" mass="9945">GGKGLSVGTTIPGGGALVLGQDQDQRGTTGFLSPDCPRLETAVPHLHASSVEVSPGAQVHLSCDPGFYLIGEPVLQCQNKGEWSHPLPICKSKAQN</sequence>
<feature type="non-terminal residue" evidence="7">
    <location>
        <position position="1"/>
    </location>
</feature>
<dbReference type="Proteomes" id="UP001434883">
    <property type="component" value="Unassembled WGS sequence"/>
</dbReference>
<dbReference type="Pfam" id="PF00084">
    <property type="entry name" value="Sushi"/>
    <property type="match status" value="1"/>
</dbReference>
<dbReference type="EMBL" id="JAHRIN010042136">
    <property type="protein sequence ID" value="MEQ2205541.1"/>
    <property type="molecule type" value="Genomic_DNA"/>
</dbReference>
<dbReference type="SMART" id="SM00032">
    <property type="entry name" value="CCP"/>
    <property type="match status" value="1"/>
</dbReference>
<keyword evidence="8" id="KW-1185">Reference proteome</keyword>
<evidence type="ECO:0000256" key="1">
    <source>
        <dbReference type="ARBA" id="ARBA00022729"/>
    </source>
</evidence>